<keyword evidence="4 14" id="KW-0645">Protease</keyword>
<protein>
    <submittedName>
        <fullName evidence="14">M48 family metalloprotease</fullName>
    </submittedName>
</protein>
<dbReference type="CDD" id="cd07328">
    <property type="entry name" value="M48_Ste24p_like"/>
    <property type="match status" value="1"/>
</dbReference>
<dbReference type="Proteomes" id="UP000645865">
    <property type="component" value="Unassembled WGS sequence"/>
</dbReference>
<dbReference type="EMBL" id="JAEILH010000006">
    <property type="protein sequence ID" value="MBI6622623.1"/>
    <property type="molecule type" value="Genomic_DNA"/>
</dbReference>
<evidence type="ECO:0000256" key="1">
    <source>
        <dbReference type="ARBA" id="ARBA00001947"/>
    </source>
</evidence>
<keyword evidence="10 14" id="KW-0482">Metalloprotease</keyword>
<keyword evidence="9 12" id="KW-1133">Transmembrane helix</keyword>
<dbReference type="PANTHER" id="PTHR43221">
    <property type="entry name" value="PROTEASE HTPX"/>
    <property type="match status" value="1"/>
</dbReference>
<evidence type="ECO:0000259" key="13">
    <source>
        <dbReference type="Pfam" id="PF01435"/>
    </source>
</evidence>
<keyword evidence="3" id="KW-1003">Cell membrane</keyword>
<dbReference type="RefSeq" id="WP_169903839.1">
    <property type="nucleotide sequence ID" value="NZ_JAAQXE010000025.1"/>
</dbReference>
<evidence type="ECO:0000256" key="2">
    <source>
        <dbReference type="ARBA" id="ARBA00004651"/>
    </source>
</evidence>
<evidence type="ECO:0000256" key="8">
    <source>
        <dbReference type="ARBA" id="ARBA00022833"/>
    </source>
</evidence>
<feature type="transmembrane region" description="Helical" evidence="12">
    <location>
        <begin position="572"/>
        <end position="591"/>
    </location>
</feature>
<evidence type="ECO:0000256" key="12">
    <source>
        <dbReference type="SAM" id="Phobius"/>
    </source>
</evidence>
<dbReference type="Pfam" id="PF01435">
    <property type="entry name" value="Peptidase_M48"/>
    <property type="match status" value="1"/>
</dbReference>
<comment type="cofactor">
    <cofactor evidence="1">
        <name>Zn(2+)</name>
        <dbReference type="ChEBI" id="CHEBI:29105"/>
    </cofactor>
</comment>
<dbReference type="GO" id="GO:0005886">
    <property type="term" value="C:plasma membrane"/>
    <property type="evidence" value="ECO:0007669"/>
    <property type="project" value="UniProtKB-SubCell"/>
</dbReference>
<dbReference type="InterPro" id="IPR001915">
    <property type="entry name" value="Peptidase_M48"/>
</dbReference>
<keyword evidence="5 12" id="KW-0812">Transmembrane</keyword>
<feature type="transmembrane region" description="Helical" evidence="12">
    <location>
        <begin position="97"/>
        <end position="122"/>
    </location>
</feature>
<feature type="transmembrane region" description="Helical" evidence="12">
    <location>
        <begin position="143"/>
        <end position="163"/>
    </location>
</feature>
<dbReference type="GO" id="GO:0004222">
    <property type="term" value="F:metalloendopeptidase activity"/>
    <property type="evidence" value="ECO:0007669"/>
    <property type="project" value="InterPro"/>
</dbReference>
<evidence type="ECO:0000313" key="15">
    <source>
        <dbReference type="Proteomes" id="UP000645865"/>
    </source>
</evidence>
<gene>
    <name evidence="14" type="ORF">YA0853_02965</name>
</gene>
<keyword evidence="8" id="KW-0862">Zinc</keyword>
<evidence type="ECO:0000256" key="10">
    <source>
        <dbReference type="ARBA" id="ARBA00023049"/>
    </source>
</evidence>
<evidence type="ECO:0000256" key="7">
    <source>
        <dbReference type="ARBA" id="ARBA00022801"/>
    </source>
</evidence>
<evidence type="ECO:0000313" key="14">
    <source>
        <dbReference type="EMBL" id="MBI6622623.1"/>
    </source>
</evidence>
<organism evidence="14 15">
    <name type="scientific">Pseudomonas rhodesiae</name>
    <dbReference type="NCBI Taxonomy" id="76760"/>
    <lineage>
        <taxon>Bacteria</taxon>
        <taxon>Pseudomonadati</taxon>
        <taxon>Pseudomonadota</taxon>
        <taxon>Gammaproteobacteria</taxon>
        <taxon>Pseudomonadales</taxon>
        <taxon>Pseudomonadaceae</taxon>
        <taxon>Pseudomonas</taxon>
    </lineage>
</organism>
<dbReference type="PANTHER" id="PTHR43221:SF1">
    <property type="entry name" value="PROTEASE HTPX"/>
    <property type="match status" value="1"/>
</dbReference>
<keyword evidence="11 12" id="KW-0472">Membrane</keyword>
<comment type="caution">
    <text evidence="14">The sequence shown here is derived from an EMBL/GenBank/DDBJ whole genome shotgun (WGS) entry which is preliminary data.</text>
</comment>
<evidence type="ECO:0000256" key="6">
    <source>
        <dbReference type="ARBA" id="ARBA00022723"/>
    </source>
</evidence>
<feature type="domain" description="Peptidase M48" evidence="13">
    <location>
        <begin position="288"/>
        <end position="460"/>
    </location>
</feature>
<dbReference type="GO" id="GO:0006508">
    <property type="term" value="P:proteolysis"/>
    <property type="evidence" value="ECO:0007669"/>
    <property type="project" value="UniProtKB-KW"/>
</dbReference>
<dbReference type="AlphaFoldDB" id="A0A8I1J8B9"/>
<evidence type="ECO:0000256" key="3">
    <source>
        <dbReference type="ARBA" id="ARBA00022475"/>
    </source>
</evidence>
<reference evidence="14" key="1">
    <citation type="submission" date="2020-12" db="EMBL/GenBank/DDBJ databases">
        <title>Comparative genomic insights into the epidemiology and virulence of plant pathogenic Pseudomonads from Turkey.</title>
        <authorList>
            <person name="Dillon M."/>
            <person name="Ruiz-Bedoya T."/>
            <person name="Bendalovic-Torma C."/>
            <person name="Guttman K.M."/>
            <person name="Kwak H."/>
            <person name="Middleton M.A."/>
            <person name="Wang P.W."/>
            <person name="Horuz S."/>
            <person name="Aysan Y."/>
            <person name="Guttman D.S."/>
        </authorList>
    </citation>
    <scope>NUCLEOTIDE SEQUENCE</scope>
    <source>
        <strain evidence="14">S5_IA_3a</strain>
    </source>
</reference>
<dbReference type="InterPro" id="IPR050083">
    <property type="entry name" value="HtpX_protease"/>
</dbReference>
<name>A0A8I1J8B9_9PSED</name>
<keyword evidence="6" id="KW-0479">Metal-binding</keyword>
<evidence type="ECO:0000256" key="9">
    <source>
        <dbReference type="ARBA" id="ARBA00022989"/>
    </source>
</evidence>
<keyword evidence="7" id="KW-0378">Hydrolase</keyword>
<feature type="transmembrane region" description="Helical" evidence="12">
    <location>
        <begin position="183"/>
        <end position="202"/>
    </location>
</feature>
<dbReference type="GO" id="GO:0046872">
    <property type="term" value="F:metal ion binding"/>
    <property type="evidence" value="ECO:0007669"/>
    <property type="project" value="UniProtKB-KW"/>
</dbReference>
<comment type="subcellular location">
    <subcellularLocation>
        <location evidence="2">Cell membrane</location>
        <topology evidence="2">Multi-pass membrane protein</topology>
    </subcellularLocation>
</comment>
<proteinExistence type="predicted"/>
<evidence type="ECO:0000256" key="11">
    <source>
        <dbReference type="ARBA" id="ARBA00023136"/>
    </source>
</evidence>
<evidence type="ECO:0000256" key="4">
    <source>
        <dbReference type="ARBA" id="ARBA00022670"/>
    </source>
</evidence>
<sequence>MNALKLIALLVIFPLLLAALGNWERQRAEEMSNAMIDYHSNVSIAKQQLRALAARNPMASVDLPNEKISVQLALSRLEKIEAELPTAHRVNRAMRGLAPWVVGFGLLAAVIGLAALAGTHWAGRRALQSRETLLRVFTQGSRLLPYGLVSHVVAMAAAVALALCFEGLGMWHVGRLGSGEVKLMAVLGVVAAFCLYSIWLLLRQLRHMLVMFTPAPMEIFAREVAPVQAPGLWRLVSELAGRLGALPPDHIVVSLAQGFYVTSSDATLLPAHSSLHGRTLHVPLPYLGLLDPAEINAVIGHELAHFVGQDTEYSLRFLPIYDGVNRSLEALQETLLASDLIQGWLMRPSFLFGVFFIQCFDHAVNHWSRERELLADAAGARLAGNGAAASALLRVSVLQPHLEDALITLCETASTADLTQGLLIVLREQALQLPPDALDIHQPHPTDSHPSNGERLQALNVSLDETTRNATRAVDVEAAQAQLAVFFSSVSALSEQLSDDLIQAVVAEDEAQTEMLETLAASAQGEHALHEGGQRRALITTVLAVPFVVLGLLIMSLPWLDPSRVKGTPLSTFGAGAAIASIALIFVWLGVRRYKRAPQIALRLTPEHFVFANLAQPLPIEHIANVSLQPIQGIWLTLELTDEAPLPELRKTAFGVPGVRLNKKKRLVVLQMAQLCIDNRKIAPYEGLSLITDYVNASLARSILQSRQD</sequence>
<feature type="transmembrane region" description="Helical" evidence="12">
    <location>
        <begin position="537"/>
        <end position="560"/>
    </location>
</feature>
<evidence type="ECO:0000256" key="5">
    <source>
        <dbReference type="ARBA" id="ARBA00022692"/>
    </source>
</evidence>
<accession>A0A8I1J8B9</accession>